<dbReference type="OrthoDB" id="360653at2759"/>
<gene>
    <name evidence="5" type="ORF">BINO364_LOCUS9082</name>
</gene>
<sequence>MKSKPVKHKSTNTFRFVPFAERINSIDIRHAALYHIEHAYASQPGENETHFHLALQKWHGLNLSENFKKFKKEVFGVITVPQLIHKKNEVLDILEKYLELEDQLCLQPLLEILVSAAKDLRSDFYPHFPKFLDILIKLLNTKDVERLECTLICLAFLFKTLKPYLKKDVGVVLTRIIPLLSESKPQYINNFAAESFAFVARDIRDKKKFIDLILNYLQSNDDAISGCGHLLFEIVRGVSNKFHSCIESILPLLLEHLKEKKEHQDILFKVLTQTFEDSLQNIVPKEFNIVWTHIHKCIEEIIKDDEQNTGLEYILRLTGQIIEHQQGKYLLNPQQFALLLVKIICRQTSENILEVCSQIGALMLLSSNISLSQEHAGIIVKVLLPLPYSSILINFVQNVIQYSQFDMHILPPFIKFVIQSNFDSDAMATLAKICLTKSPLSKNGLKLFEWVKYPMDFGKGQALLLEHIKNVLTENIQKVIENPTNLMNVLYCLPHIENMNVEICIKMLSNLISKFLEVLVSYNLEAQTEENKFHCDTTPVSKLARKVMFLLANTMECAIHISSCKQLKDICDIEILLPIILPCAADPNYLVALHITDLYLTAYEHENGLTYPFLSLVDSYLRPNISSPFHIVRLLTTHIYKLFENIDELNKSVQVGGDIERFSIFTNCFTIESISPSIQEYRMQLNLLQKMVFNTTQYELAKETDFHLFPLNYMLGVLYINFKLLWEPVVEFIAGYGNALNAEDFWPTFYKSLECSFANAKSNLKLFQFEDDLVDNKLIKEIYSDYTSILERPDLYNYRNLILKIMTNSIQVCEAKNRDVVVLFLKFIDEEYRRSDTMNALKIDIEKRNKEEEMDSDDKSIADDEENMEMPDENTQDTVSGKIVFKTLINIMQVLSQFKNPRALHKEPVFWELYLEFLKHKNPGLQKYALDCVLNYKNKSVTPYKTNLHNLVDEKKFKDELTQFKITEDSQTIQPEHREHVIPIILRILYGKMTSKLVADKKGGGQARRSLVMRYLSGCNENELKMFIEMAFSYFKNYMTMEPKEIYTSIFDNTDLKSVTSPGKLHSILNLFDVVREYFGGYMKDQLLSDFFKIFYAVSSNLASVLSNVDKVHVSYVKVMKNLRTISISTLGKLFDQFEKYVWSKDELFVIFETLIWPLVTRLHIEGIHSPTALLKLFNIWCQNPRYYILFVTCSEKDSSLSVLPAIFKLLLAPKTTPGVVNLILDMIEKLLTLTEDEEDKEVSNIESFCVLKVSGEDKTEINFGSKLLIPHLPSILEVMKRRIANSAKSNTVNKRDLLILSRVTEMVTTPEMCDELLSLLLPILVKKVCMHMAEENMEHAVNTIINLLGHSTNPQQYIKNIAILFNKVGPVEVRKLLIKLLSSIAENATDNKDALSKIARVVTEMNAFNKRWIEQPDFDRRLDAYKLIYQMLDTNEIDVDLTILIVNNCFYFIRTEKDIGLRDSAGLCLKKILPKLLTKYRSATDGQFLVRDTVLSLISTGIRDSKNDIVRNESIMLLGELVRECPDVDVVLSDLAPLANKEDIEVDFFENSCHLQLHRKVRALLKFSKVAKKLIKCPTPRTLTNFILPLASMYICDEKFSDKNTLIDACIEVISTCCRLLPWYHYEVILKLYLNKMRHSSEYQKQLTRIIIGILDAFHFDFSKVKNIELPKALINNIRINNIFKKASKDEVKKSDNNKLDASDFENEDEEENKNEGNIEDIETDLLGEEEKDDENQINKEISNVPAFERITSVSPSVANRIIKSLSAGLLPQLNRAIGKLTEHEESHKVNRRRTGMARLEEDMLRVPIALALVKLLQRLPGDILKHQLPGIIIKLCSFLKSPLKQVRIAARDIVKKIMLTVGTPYLGVLLEHLTLLLTRGYQVHVLVATIHTVLEALKSDFNTGDIDQNLDYIIDVCTNDLFGALSEEKEVDKLHYKTPEAKPSKKSYVTLMIVSQNITEKCLINLLLPFKEVLQKHHSKKIVVKVQEALMHITTGLVSNKFIDVESLFVFLHGLASESIPEFVLSAPKRELTEAQREKMLRAKPDCFIIPEIPKRNKESQARNVKTSSKTNAHVLVEFSLNILHVILKREKVPRIDCRAFVDPLIPLLVDALKSDHVKVTTIAMKCIATLWTIRISTPTLEEMVKDIVNTIFSILHKYATFEISKQNDNYHLVRNSFKAVTVLIRNVKYYTLEADQLKTLLLYAEEDCQNDEKQANSFSLLKAILEAKLVSNELHEVMEKVSKICILSESARSREEARTIFVNYLTHYSPGKRLEKYIQFFVTQLNYELQHGRESSLKFLDMIIGKLNTDQLKNHGDFMFLSLGACMINDSAPECRASAAACIEAILSKMTLLGRNKMFDLVLAFFKDNQPIHFELAAQLSIRFVNVEGDKFQSRLNSILPLVSGKILLLSNDITEGRFVKIKLDQGDEKTDEDKQKEKDHSLIQMLNLIDKITINCASTLKNKKYFADYDEIGQQCKALLAYPHSWVRLKSAKIIGTLLEAIDPQELNDKSKEIECERGFIFDGTEDCLRSLTLDLCAQYTPNVSKEMAEQVTAVLFQILKLVHAMPCFKIISKSQADEGDTEQNAKVNIRWILFKLRKAVNVEVAKAPNSMNIRIAIFTMWLHLISSLETEDLNTVIDIFLPAIVRELSIGEGSSSPVKQLAGRLGKKLRRKVGDIEYSKMAAEAQTRLNVRRAERKKIILQEKVNNPERAAKRKLQLKEKKKKAKKVKLEMLHGKRPRAKKRKAEDMDIEDELLKDTDD</sequence>
<feature type="region of interest" description="Disordered" evidence="1">
    <location>
        <begin position="2738"/>
        <end position="2765"/>
    </location>
</feature>
<feature type="region of interest" description="Disordered" evidence="1">
    <location>
        <begin position="1696"/>
        <end position="1722"/>
    </location>
</feature>
<feature type="domain" description="U3 small nucleolar RNA-associated protein 20" evidence="3">
    <location>
        <begin position="1802"/>
        <end position="2017"/>
    </location>
</feature>
<dbReference type="Pfam" id="PF07539">
    <property type="entry name" value="UTP20_N"/>
    <property type="match status" value="1"/>
</dbReference>
<feature type="compositionally biased region" description="Basic and acidic residues" evidence="1">
    <location>
        <begin position="851"/>
        <end position="862"/>
    </location>
</feature>
<dbReference type="InterPro" id="IPR052575">
    <property type="entry name" value="SSU_processome_comp_20"/>
</dbReference>
<evidence type="ECO:0000259" key="3">
    <source>
        <dbReference type="Pfam" id="PF20416"/>
    </source>
</evidence>
<dbReference type="InterPro" id="IPR046523">
    <property type="entry name" value="UTP20_dom"/>
</dbReference>
<accession>A0A8J9W0W2</accession>
<feature type="region of interest" description="Disordered" evidence="1">
    <location>
        <begin position="851"/>
        <end position="876"/>
    </location>
</feature>
<dbReference type="SUPFAM" id="SSF48371">
    <property type="entry name" value="ARM repeat"/>
    <property type="match status" value="2"/>
</dbReference>
<dbReference type="PANTHER" id="PTHR17695:SF11">
    <property type="entry name" value="SMALL SUBUNIT PROCESSOME COMPONENT 20 HOMOLOG"/>
    <property type="match status" value="1"/>
</dbReference>
<feature type="domain" description="U3 small nucleolar RNA-associated protein 20 C-terminal" evidence="4">
    <location>
        <begin position="2379"/>
        <end position="2736"/>
    </location>
</feature>
<keyword evidence="6" id="KW-1185">Reference proteome</keyword>
<dbReference type="InterPro" id="IPR057525">
    <property type="entry name" value="UTP20_C"/>
</dbReference>
<proteinExistence type="predicted"/>
<dbReference type="InterPro" id="IPR011989">
    <property type="entry name" value="ARM-like"/>
</dbReference>
<dbReference type="PANTHER" id="PTHR17695">
    <property type="entry name" value="SMALL SUBUNIT PROCESSOME COMPONENT 20 HOMOLOG"/>
    <property type="match status" value="1"/>
</dbReference>
<dbReference type="Proteomes" id="UP000838878">
    <property type="component" value="Chromosome 3"/>
</dbReference>
<feature type="domain" description="U3 small nucleolar RNA-associated protein 20 N-terminal" evidence="2">
    <location>
        <begin position="884"/>
        <end position="1506"/>
    </location>
</feature>
<organism evidence="5 6">
    <name type="scientific">Brenthis ino</name>
    <name type="common">lesser marbled fritillary</name>
    <dbReference type="NCBI Taxonomy" id="405034"/>
    <lineage>
        <taxon>Eukaryota</taxon>
        <taxon>Metazoa</taxon>
        <taxon>Ecdysozoa</taxon>
        <taxon>Arthropoda</taxon>
        <taxon>Hexapoda</taxon>
        <taxon>Insecta</taxon>
        <taxon>Pterygota</taxon>
        <taxon>Neoptera</taxon>
        <taxon>Endopterygota</taxon>
        <taxon>Lepidoptera</taxon>
        <taxon>Glossata</taxon>
        <taxon>Ditrysia</taxon>
        <taxon>Papilionoidea</taxon>
        <taxon>Nymphalidae</taxon>
        <taxon>Heliconiinae</taxon>
        <taxon>Argynnini</taxon>
        <taxon>Brenthis</taxon>
    </lineage>
</organism>
<protein>
    <recommendedName>
        <fullName evidence="7">Small subunit processome component 20 homolog</fullName>
    </recommendedName>
</protein>
<dbReference type="Pfam" id="PF20416">
    <property type="entry name" value="UTP20"/>
    <property type="match status" value="1"/>
</dbReference>
<dbReference type="Pfam" id="PF23099">
    <property type="entry name" value="UTP20_C"/>
    <property type="match status" value="1"/>
</dbReference>
<dbReference type="GO" id="GO:0030686">
    <property type="term" value="C:90S preribosome"/>
    <property type="evidence" value="ECO:0007669"/>
    <property type="project" value="TreeGrafter"/>
</dbReference>
<feature type="non-terminal residue" evidence="5">
    <location>
        <position position="2765"/>
    </location>
</feature>
<evidence type="ECO:0000313" key="5">
    <source>
        <dbReference type="EMBL" id="CAH0723222.1"/>
    </source>
</evidence>
<dbReference type="GO" id="GO:0032040">
    <property type="term" value="C:small-subunit processome"/>
    <property type="evidence" value="ECO:0007669"/>
    <property type="project" value="TreeGrafter"/>
</dbReference>
<name>A0A8J9W0W2_9NEOP</name>
<evidence type="ECO:0000259" key="4">
    <source>
        <dbReference type="Pfam" id="PF23099"/>
    </source>
</evidence>
<dbReference type="InterPro" id="IPR016024">
    <property type="entry name" value="ARM-type_fold"/>
</dbReference>
<dbReference type="EMBL" id="OV170223">
    <property type="protein sequence ID" value="CAH0723222.1"/>
    <property type="molecule type" value="Genomic_DNA"/>
</dbReference>
<evidence type="ECO:0000259" key="2">
    <source>
        <dbReference type="Pfam" id="PF07539"/>
    </source>
</evidence>
<dbReference type="Gene3D" id="1.25.10.10">
    <property type="entry name" value="Leucine-rich Repeat Variant"/>
    <property type="match status" value="3"/>
</dbReference>
<reference evidence="5" key="1">
    <citation type="submission" date="2021-12" db="EMBL/GenBank/DDBJ databases">
        <authorList>
            <person name="Martin H S."/>
        </authorList>
    </citation>
    <scope>NUCLEOTIDE SEQUENCE</scope>
</reference>
<evidence type="ECO:0008006" key="7">
    <source>
        <dbReference type="Google" id="ProtNLM"/>
    </source>
</evidence>
<dbReference type="InterPro" id="IPR011430">
    <property type="entry name" value="UTP20_N"/>
</dbReference>
<evidence type="ECO:0000313" key="6">
    <source>
        <dbReference type="Proteomes" id="UP000838878"/>
    </source>
</evidence>
<evidence type="ECO:0000256" key="1">
    <source>
        <dbReference type="SAM" id="MobiDB-lite"/>
    </source>
</evidence>
<feature type="compositionally biased region" description="Acidic residues" evidence="1">
    <location>
        <begin position="1704"/>
        <end position="1722"/>
    </location>
</feature>
<feature type="compositionally biased region" description="Acidic residues" evidence="1">
    <location>
        <begin position="863"/>
        <end position="875"/>
    </location>
</feature>